<reference evidence="4 5" key="1">
    <citation type="submission" date="2024-02" db="EMBL/GenBank/DDBJ databases">
        <title>High-quality chromosome-scale genome assembly of Pensacola bahiagrass (Paspalum notatum Flugge var. saurae).</title>
        <authorList>
            <person name="Vega J.M."/>
            <person name="Podio M."/>
            <person name="Orjuela J."/>
            <person name="Siena L.A."/>
            <person name="Pessino S.C."/>
            <person name="Combes M.C."/>
            <person name="Mariac C."/>
            <person name="Albertini E."/>
            <person name="Pupilli F."/>
            <person name="Ortiz J.P.A."/>
            <person name="Leblanc O."/>
        </authorList>
    </citation>
    <scope>NUCLEOTIDE SEQUENCE [LARGE SCALE GENOMIC DNA]</scope>
    <source>
        <strain evidence="4">R1</strain>
        <tissue evidence="4">Leaf</tissue>
    </source>
</reference>
<dbReference type="PROSITE" id="PS50994">
    <property type="entry name" value="INTEGRASE"/>
    <property type="match status" value="1"/>
</dbReference>
<dbReference type="InterPro" id="IPR012337">
    <property type="entry name" value="RNaseH-like_sf"/>
</dbReference>
<gene>
    <name evidence="4" type="ORF">U9M48_035952</name>
</gene>
<dbReference type="InterPro" id="IPR001584">
    <property type="entry name" value="Integrase_cat-core"/>
</dbReference>
<name>A0AAQ3UDN0_PASNO</name>
<dbReference type="AlphaFoldDB" id="A0AAQ3UDN0"/>
<evidence type="ECO:0000256" key="2">
    <source>
        <dbReference type="SAM" id="SignalP"/>
    </source>
</evidence>
<dbReference type="PANTHER" id="PTHR42648">
    <property type="entry name" value="TRANSPOSASE, PUTATIVE-RELATED"/>
    <property type="match status" value="1"/>
</dbReference>
<dbReference type="PANTHER" id="PTHR42648:SF21">
    <property type="entry name" value="CYSTEINE-RICH RLK (RECEPTOR-LIKE PROTEIN KINASE) 8"/>
    <property type="match status" value="1"/>
</dbReference>
<dbReference type="Gene3D" id="3.30.420.10">
    <property type="entry name" value="Ribonuclease H-like superfamily/Ribonuclease H"/>
    <property type="match status" value="1"/>
</dbReference>
<dbReference type="GO" id="GO:0003676">
    <property type="term" value="F:nucleic acid binding"/>
    <property type="evidence" value="ECO:0007669"/>
    <property type="project" value="InterPro"/>
</dbReference>
<sequence>MAVSWRRGRRPLFALCYLLVRVDLRSVSGPARCLVASPSANIWKWHRRFVRGLPKLRAEKDLVSHPCRHGKMVAASHIPVSQVMTSYPGELLHIDTVGPARVASVSGKWYVLVVVDHFSRFSWVFFMEFKDEAFGFVRDLVLRLRNESYKAMRAIRSDNGGEFRNSRFKNFCRDLGLEHQFSSPYTPPQNGVVERKNRTLVEMARTMLDEHRTPRRFWAEAVNTACYIANRIFLRAFLGKTSYELRFGRQPSVKHLRAFGCRAFRVWILEAKQFVETCEVSFDETMPCTTPAFELSGDDEEGAPIFEDEEGAVNDGDVEATAPAAAPAPSAISSDDEGGPLPRASSSLP</sequence>
<evidence type="ECO:0000256" key="1">
    <source>
        <dbReference type="SAM" id="MobiDB-lite"/>
    </source>
</evidence>
<accession>A0AAQ3UDN0</accession>
<evidence type="ECO:0000259" key="3">
    <source>
        <dbReference type="PROSITE" id="PS50994"/>
    </source>
</evidence>
<feature type="region of interest" description="Disordered" evidence="1">
    <location>
        <begin position="297"/>
        <end position="349"/>
    </location>
</feature>
<evidence type="ECO:0000313" key="4">
    <source>
        <dbReference type="EMBL" id="WVZ89569.1"/>
    </source>
</evidence>
<organism evidence="4 5">
    <name type="scientific">Paspalum notatum var. saurae</name>
    <dbReference type="NCBI Taxonomy" id="547442"/>
    <lineage>
        <taxon>Eukaryota</taxon>
        <taxon>Viridiplantae</taxon>
        <taxon>Streptophyta</taxon>
        <taxon>Embryophyta</taxon>
        <taxon>Tracheophyta</taxon>
        <taxon>Spermatophyta</taxon>
        <taxon>Magnoliopsida</taxon>
        <taxon>Liliopsida</taxon>
        <taxon>Poales</taxon>
        <taxon>Poaceae</taxon>
        <taxon>PACMAD clade</taxon>
        <taxon>Panicoideae</taxon>
        <taxon>Andropogonodae</taxon>
        <taxon>Paspaleae</taxon>
        <taxon>Paspalinae</taxon>
        <taxon>Paspalum</taxon>
    </lineage>
</organism>
<dbReference type="InterPro" id="IPR036397">
    <property type="entry name" value="RNaseH_sf"/>
</dbReference>
<feature type="signal peptide" evidence="2">
    <location>
        <begin position="1"/>
        <end position="24"/>
    </location>
</feature>
<proteinExistence type="predicted"/>
<feature type="compositionally biased region" description="Low complexity" evidence="1">
    <location>
        <begin position="320"/>
        <end position="333"/>
    </location>
</feature>
<keyword evidence="2" id="KW-0732">Signal</keyword>
<evidence type="ECO:0000313" key="5">
    <source>
        <dbReference type="Proteomes" id="UP001341281"/>
    </source>
</evidence>
<dbReference type="EMBL" id="CP144752">
    <property type="protein sequence ID" value="WVZ89569.1"/>
    <property type="molecule type" value="Genomic_DNA"/>
</dbReference>
<feature type="compositionally biased region" description="Acidic residues" evidence="1">
    <location>
        <begin position="297"/>
        <end position="318"/>
    </location>
</feature>
<dbReference type="GO" id="GO:0015074">
    <property type="term" value="P:DNA integration"/>
    <property type="evidence" value="ECO:0007669"/>
    <property type="project" value="InterPro"/>
</dbReference>
<feature type="chain" id="PRO_5043017675" description="Integrase catalytic domain-containing protein" evidence="2">
    <location>
        <begin position="25"/>
        <end position="349"/>
    </location>
</feature>
<dbReference type="InterPro" id="IPR039537">
    <property type="entry name" value="Retrotran_Ty1/copia-like"/>
</dbReference>
<dbReference type="Proteomes" id="UP001341281">
    <property type="component" value="Chromosome 08"/>
</dbReference>
<keyword evidence="5" id="KW-1185">Reference proteome</keyword>
<feature type="domain" description="Integrase catalytic" evidence="3">
    <location>
        <begin position="84"/>
        <end position="250"/>
    </location>
</feature>
<protein>
    <recommendedName>
        <fullName evidence="3">Integrase catalytic domain-containing protein</fullName>
    </recommendedName>
</protein>
<dbReference type="Pfam" id="PF00665">
    <property type="entry name" value="rve"/>
    <property type="match status" value="1"/>
</dbReference>
<dbReference type="SUPFAM" id="SSF53098">
    <property type="entry name" value="Ribonuclease H-like"/>
    <property type="match status" value="1"/>
</dbReference>